<comment type="caution">
    <text evidence="1">The sequence shown here is derived from an EMBL/GenBank/DDBJ whole genome shotgun (WGS) entry which is preliminary data.</text>
</comment>
<evidence type="ECO:0000313" key="2">
    <source>
        <dbReference type="Proteomes" id="UP000257109"/>
    </source>
</evidence>
<proteinExistence type="predicted"/>
<dbReference type="Proteomes" id="UP000257109">
    <property type="component" value="Unassembled WGS sequence"/>
</dbReference>
<reference evidence="1" key="1">
    <citation type="submission" date="2018-05" db="EMBL/GenBank/DDBJ databases">
        <title>Draft genome of Mucuna pruriens seed.</title>
        <authorList>
            <person name="Nnadi N.E."/>
            <person name="Vos R."/>
            <person name="Hasami M.H."/>
            <person name="Devisetty U.K."/>
            <person name="Aguiy J.C."/>
        </authorList>
    </citation>
    <scope>NUCLEOTIDE SEQUENCE [LARGE SCALE GENOMIC DNA]</scope>
    <source>
        <strain evidence="1">JCA_2017</strain>
    </source>
</reference>
<gene>
    <name evidence="1" type="ORF">CR513_12182</name>
</gene>
<accession>A0A371HMX1</accession>
<organism evidence="1 2">
    <name type="scientific">Mucuna pruriens</name>
    <name type="common">Velvet bean</name>
    <name type="synonym">Dolichos pruriens</name>
    <dbReference type="NCBI Taxonomy" id="157652"/>
    <lineage>
        <taxon>Eukaryota</taxon>
        <taxon>Viridiplantae</taxon>
        <taxon>Streptophyta</taxon>
        <taxon>Embryophyta</taxon>
        <taxon>Tracheophyta</taxon>
        <taxon>Spermatophyta</taxon>
        <taxon>Magnoliopsida</taxon>
        <taxon>eudicotyledons</taxon>
        <taxon>Gunneridae</taxon>
        <taxon>Pentapetalae</taxon>
        <taxon>rosids</taxon>
        <taxon>fabids</taxon>
        <taxon>Fabales</taxon>
        <taxon>Fabaceae</taxon>
        <taxon>Papilionoideae</taxon>
        <taxon>50 kb inversion clade</taxon>
        <taxon>NPAAA clade</taxon>
        <taxon>indigoferoid/millettioid clade</taxon>
        <taxon>Phaseoleae</taxon>
        <taxon>Mucuna</taxon>
    </lineage>
</organism>
<sequence>MKTIFYRAMQMRMMTKMMISSITNFYNPPRHMHATNIKGFDEDPEFVHFLDYKGMDLHAIGNMYIRMKFRYKEISLHAIKEFHISNFVDFKVSKYDHYIFVAKCTHDSCNRRCRASSVKKKNLWKIKRLEGSHTCVATMLSQDHQNLDLAMICNSIMSLKIRLIHHSVCAHYAHQEHNKVHNHL</sequence>
<dbReference type="OrthoDB" id="1435097at2759"/>
<dbReference type="AlphaFoldDB" id="A0A371HMX1"/>
<name>A0A371HMX1_MUCPR</name>
<keyword evidence="2" id="KW-1185">Reference proteome</keyword>
<protein>
    <submittedName>
        <fullName evidence="1">Uncharacterized protein</fullName>
    </submittedName>
</protein>
<feature type="non-terminal residue" evidence="1">
    <location>
        <position position="1"/>
    </location>
</feature>
<evidence type="ECO:0000313" key="1">
    <source>
        <dbReference type="EMBL" id="RDY04146.1"/>
    </source>
</evidence>
<dbReference type="EMBL" id="QJKJ01002140">
    <property type="protein sequence ID" value="RDY04146.1"/>
    <property type="molecule type" value="Genomic_DNA"/>
</dbReference>